<comment type="caution">
    <text evidence="1">The sequence shown here is derived from an EMBL/GenBank/DDBJ whole genome shotgun (WGS) entry which is preliminary data.</text>
</comment>
<protein>
    <submittedName>
        <fullName evidence="1">Uncharacterized protein</fullName>
    </submittedName>
</protein>
<evidence type="ECO:0000313" key="1">
    <source>
        <dbReference type="EMBL" id="CAK5090075.1"/>
    </source>
</evidence>
<reference evidence="1" key="1">
    <citation type="submission" date="2023-11" db="EMBL/GenBank/DDBJ databases">
        <authorList>
            <person name="Poullet M."/>
        </authorList>
    </citation>
    <scope>NUCLEOTIDE SEQUENCE</scope>
    <source>
        <strain evidence="1">E1834</strain>
    </source>
</reference>
<sequence length="83" mass="9567">MVKQKQLFCCFLTTLVLSTFDILFSFIGICFNGNSFSFQHFLNAFSLPFEINKSVADFFILSLLRMVLMFVGCFVLVFKRKVG</sequence>
<name>A0ACB1AF45_MELEN</name>
<organism evidence="1 2">
    <name type="scientific">Meloidogyne enterolobii</name>
    <name type="common">Root-knot nematode worm</name>
    <name type="synonym">Meloidogyne mayaguensis</name>
    <dbReference type="NCBI Taxonomy" id="390850"/>
    <lineage>
        <taxon>Eukaryota</taxon>
        <taxon>Metazoa</taxon>
        <taxon>Ecdysozoa</taxon>
        <taxon>Nematoda</taxon>
        <taxon>Chromadorea</taxon>
        <taxon>Rhabditida</taxon>
        <taxon>Tylenchina</taxon>
        <taxon>Tylenchomorpha</taxon>
        <taxon>Tylenchoidea</taxon>
        <taxon>Meloidogynidae</taxon>
        <taxon>Meloidogyninae</taxon>
        <taxon>Meloidogyne</taxon>
    </lineage>
</organism>
<dbReference type="Proteomes" id="UP001497535">
    <property type="component" value="Unassembled WGS sequence"/>
</dbReference>
<gene>
    <name evidence="1" type="ORF">MENTE1834_LOCUS37842</name>
</gene>
<accession>A0ACB1AF45</accession>
<proteinExistence type="predicted"/>
<dbReference type="EMBL" id="CAVMJV010000080">
    <property type="protein sequence ID" value="CAK5090075.1"/>
    <property type="molecule type" value="Genomic_DNA"/>
</dbReference>
<evidence type="ECO:0000313" key="2">
    <source>
        <dbReference type="Proteomes" id="UP001497535"/>
    </source>
</evidence>
<keyword evidence="2" id="KW-1185">Reference proteome</keyword>